<protein>
    <submittedName>
        <fullName evidence="2">Uncharacterized protein</fullName>
    </submittedName>
</protein>
<organism evidence="2 3">
    <name type="scientific">Periconia digitata</name>
    <dbReference type="NCBI Taxonomy" id="1303443"/>
    <lineage>
        <taxon>Eukaryota</taxon>
        <taxon>Fungi</taxon>
        <taxon>Dikarya</taxon>
        <taxon>Ascomycota</taxon>
        <taxon>Pezizomycotina</taxon>
        <taxon>Dothideomycetes</taxon>
        <taxon>Pleosporomycetidae</taxon>
        <taxon>Pleosporales</taxon>
        <taxon>Massarineae</taxon>
        <taxon>Periconiaceae</taxon>
        <taxon>Periconia</taxon>
    </lineage>
</organism>
<feature type="compositionally biased region" description="Acidic residues" evidence="1">
    <location>
        <begin position="126"/>
        <end position="144"/>
    </location>
</feature>
<keyword evidence="3" id="KW-1185">Reference proteome</keyword>
<dbReference type="EMBL" id="CAOQHR010000002">
    <property type="protein sequence ID" value="CAI6327842.1"/>
    <property type="molecule type" value="Genomic_DNA"/>
</dbReference>
<dbReference type="AlphaFoldDB" id="A0A9W4U8B8"/>
<sequence length="692" mass="77257">MISIAFAVQEHIMDQKRGPRLRGIGKPELLEPSHLQSSGLENESKRLGDQTEHDIDQQLNQLSDYQGGDSSAEKENKRELSTQDENTAGHKDIKVGRYGDAAYENIQFYEEGESDDALSMAGYTDGESDDSGESDEDVGYDENENGNSRIWMPPDLLRSSEERLLEDNVSPLSSPSSPPLILAPRPIRPESAMGDYFDDHPPAQIQDEVLPENPRDNYAADTPAPSTMGSPPTPTNRGSKPTTFMTTSADPTLFNTTRFASRQRLTGLHRETYQRSISIRTSAFSLPYLVDIPEAMLTFYCGKYNVRALIKNYTLTPPSPSFLPSPTSETEPESPAEMTTDLLIPATRATPASLQRIVRYMRRSTMPGVKGTQPLYEFHIPASIDMTIDTIRSLRLLGLEADALRLQRLLVFQTISQPARALTMDDMEIIWMRYGQVLRETPVGDALVCWILYEGLGVGDGTRGSVGEVDEEVLMVLEEKGFEELREMVRGEITRRKWREEVRKEFLERRAEERRCVRELNKMGVPWGKSSRNKKVGQLLGVDVGELEDMRWSMGWAVEERSAAGTFPTSSKLDRSGSHTTDTHDKPKATVGFRPGQTPNRHMYSQPAVVNGPSTMDSPRQSVHQHLPAKILLNKPLPQIPSPSTQDETVETRIRSGIFRKRIPRPPAPAANSATTRTSNSNETCGSCSRSS</sequence>
<dbReference type="Proteomes" id="UP001152607">
    <property type="component" value="Unassembled WGS sequence"/>
</dbReference>
<evidence type="ECO:0000313" key="2">
    <source>
        <dbReference type="EMBL" id="CAI6327842.1"/>
    </source>
</evidence>
<feature type="region of interest" description="Disordered" evidence="1">
    <location>
        <begin position="167"/>
        <end position="239"/>
    </location>
</feature>
<feature type="compositionally biased region" description="Basic and acidic residues" evidence="1">
    <location>
        <begin position="71"/>
        <end position="97"/>
    </location>
</feature>
<evidence type="ECO:0000256" key="1">
    <source>
        <dbReference type="SAM" id="MobiDB-lite"/>
    </source>
</evidence>
<feature type="compositionally biased region" description="Basic and acidic residues" evidence="1">
    <location>
        <begin position="572"/>
        <end position="588"/>
    </location>
</feature>
<feature type="region of interest" description="Disordered" evidence="1">
    <location>
        <begin position="15"/>
        <end position="154"/>
    </location>
</feature>
<dbReference type="OrthoDB" id="3796468at2759"/>
<evidence type="ECO:0000313" key="3">
    <source>
        <dbReference type="Proteomes" id="UP001152607"/>
    </source>
</evidence>
<comment type="caution">
    <text evidence="2">The sequence shown here is derived from an EMBL/GenBank/DDBJ whole genome shotgun (WGS) entry which is preliminary data.</text>
</comment>
<feature type="region of interest" description="Disordered" evidence="1">
    <location>
        <begin position="563"/>
        <end position="601"/>
    </location>
</feature>
<reference evidence="2" key="1">
    <citation type="submission" date="2023-01" db="EMBL/GenBank/DDBJ databases">
        <authorList>
            <person name="Van Ghelder C."/>
            <person name="Rancurel C."/>
        </authorList>
    </citation>
    <scope>NUCLEOTIDE SEQUENCE</scope>
    <source>
        <strain evidence="2">CNCM I-4278</strain>
    </source>
</reference>
<name>A0A9W4U8B8_9PLEO</name>
<feature type="region of interest" description="Disordered" evidence="1">
    <location>
        <begin position="656"/>
        <end position="692"/>
    </location>
</feature>
<gene>
    <name evidence="2" type="ORF">PDIGIT_LOCUS3925</name>
</gene>
<feature type="compositionally biased region" description="Low complexity" evidence="1">
    <location>
        <begin position="670"/>
        <end position="682"/>
    </location>
</feature>
<feature type="compositionally biased region" description="Polar residues" evidence="1">
    <location>
        <begin position="683"/>
        <end position="692"/>
    </location>
</feature>
<feature type="compositionally biased region" description="Basic and acidic residues" evidence="1">
    <location>
        <begin position="42"/>
        <end position="56"/>
    </location>
</feature>
<feature type="compositionally biased region" description="Low complexity" evidence="1">
    <location>
        <begin position="170"/>
        <end position="185"/>
    </location>
</feature>
<accession>A0A9W4U8B8</accession>
<proteinExistence type="predicted"/>
<feature type="compositionally biased region" description="Polar residues" evidence="1">
    <location>
        <begin position="224"/>
        <end position="239"/>
    </location>
</feature>